<dbReference type="SUPFAM" id="SSF50090">
    <property type="entry name" value="Electron transport accessory proteins"/>
    <property type="match status" value="1"/>
</dbReference>
<dbReference type="InterPro" id="IPR023408">
    <property type="entry name" value="MscS_beta-dom_sf"/>
</dbReference>
<name>A0ABU5TC55_9MICC</name>
<comment type="caution">
    <text evidence="1">The sequence shown here is derived from an EMBL/GenBank/DDBJ whole genome shotgun (WGS) entry which is preliminary data.</text>
</comment>
<evidence type="ECO:0008006" key="3">
    <source>
        <dbReference type="Google" id="ProtNLM"/>
    </source>
</evidence>
<proteinExistence type="predicted"/>
<keyword evidence="2" id="KW-1185">Reference proteome</keyword>
<reference evidence="1 2" key="1">
    <citation type="submission" date="2023-12" db="EMBL/GenBank/DDBJ databases">
        <title>Sinomonas terricola sp. nov, isolated from litchi orchard soil in Guangdong, PR China.</title>
        <authorList>
            <person name="Jiaxin W."/>
            <person name="Yang Z."/>
            <person name="Honghui Z."/>
        </authorList>
    </citation>
    <scope>NUCLEOTIDE SEQUENCE [LARGE SCALE GENOMIC DNA]</scope>
    <source>
        <strain evidence="1 2">JGH33</strain>
    </source>
</reference>
<evidence type="ECO:0000313" key="2">
    <source>
        <dbReference type="Proteomes" id="UP001304769"/>
    </source>
</evidence>
<accession>A0ABU5TC55</accession>
<organism evidence="1 2">
    <name type="scientific">Sinomonas terricola</name>
    <dbReference type="NCBI Taxonomy" id="3110330"/>
    <lineage>
        <taxon>Bacteria</taxon>
        <taxon>Bacillati</taxon>
        <taxon>Actinomycetota</taxon>
        <taxon>Actinomycetes</taxon>
        <taxon>Micrococcales</taxon>
        <taxon>Micrococcaceae</taxon>
        <taxon>Sinomonas</taxon>
    </lineage>
</organism>
<dbReference type="Gene3D" id="2.30.30.60">
    <property type="match status" value="1"/>
</dbReference>
<dbReference type="Pfam" id="PF06442">
    <property type="entry name" value="DHFR_2"/>
    <property type="match status" value="1"/>
</dbReference>
<gene>
    <name evidence="1" type="ORF">SPF06_21300</name>
</gene>
<dbReference type="EMBL" id="JAYGGQ010000025">
    <property type="protein sequence ID" value="MEA5457261.1"/>
    <property type="molecule type" value="Genomic_DNA"/>
</dbReference>
<dbReference type="InterPro" id="IPR009159">
    <property type="entry name" value="Dhfr_type_II"/>
</dbReference>
<protein>
    <recommendedName>
        <fullName evidence="3">DUF1918 domain-containing protein</fullName>
    </recommendedName>
</protein>
<evidence type="ECO:0000313" key="1">
    <source>
        <dbReference type="EMBL" id="MEA5457261.1"/>
    </source>
</evidence>
<sequence length="62" mass="6901">MSFELGDRVRKVRGSSWQGRVVGYYSTALTPRGVCVESEREPGSVQIYPEAALEPVEEADVR</sequence>
<dbReference type="InterPro" id="IPR008990">
    <property type="entry name" value="Elect_transpt_acc-like_dom_sf"/>
</dbReference>
<dbReference type="Proteomes" id="UP001304769">
    <property type="component" value="Unassembled WGS sequence"/>
</dbReference>